<keyword evidence="10 11" id="KW-0275">Fatty acid biosynthesis</keyword>
<accession>E3N6F2</accession>
<dbReference type="FunCoup" id="E3N6F2">
    <property type="interactions" value="223"/>
</dbReference>
<comment type="subcellular location">
    <subcellularLocation>
        <location evidence="1">Membrane</location>
        <topology evidence="1">Multi-pass membrane protein</topology>
    </subcellularLocation>
</comment>
<dbReference type="OMA" id="IREKCGR"/>
<dbReference type="CDD" id="cd03505">
    <property type="entry name" value="Delta9-FADS-like"/>
    <property type="match status" value="1"/>
</dbReference>
<dbReference type="RefSeq" id="XP_003095985.2">
    <property type="nucleotide sequence ID" value="XM_003095937.2"/>
</dbReference>
<keyword evidence="5" id="KW-0276">Fatty acid metabolism</keyword>
<dbReference type="Proteomes" id="UP000008281">
    <property type="component" value="Unassembled WGS sequence"/>
</dbReference>
<keyword evidence="13" id="KW-1185">Reference proteome</keyword>
<dbReference type="PANTHER" id="PTHR11351:SF27">
    <property type="entry name" value="DELTA(9)-FATTY-ACID DESATURASE FAT-5"/>
    <property type="match status" value="1"/>
</dbReference>
<dbReference type="GO" id="GO:0004768">
    <property type="term" value="F:stearoyl-CoA 9-desaturase activity"/>
    <property type="evidence" value="ECO:0007669"/>
    <property type="project" value="TreeGrafter"/>
</dbReference>
<dbReference type="OrthoDB" id="10260134at2759"/>
<evidence type="ECO:0000256" key="11">
    <source>
        <dbReference type="RuleBase" id="RU000581"/>
    </source>
</evidence>
<dbReference type="PANTHER" id="PTHR11351">
    <property type="entry name" value="ACYL-COA DESATURASE"/>
    <property type="match status" value="1"/>
</dbReference>
<evidence type="ECO:0000256" key="8">
    <source>
        <dbReference type="ARBA" id="ARBA00023098"/>
    </source>
</evidence>
<evidence type="ECO:0000313" key="13">
    <source>
        <dbReference type="Proteomes" id="UP000008281"/>
    </source>
</evidence>
<dbReference type="GO" id="GO:0005789">
    <property type="term" value="C:endoplasmic reticulum membrane"/>
    <property type="evidence" value="ECO:0007669"/>
    <property type="project" value="TreeGrafter"/>
</dbReference>
<evidence type="ECO:0000256" key="3">
    <source>
        <dbReference type="ARBA" id="ARBA00022516"/>
    </source>
</evidence>
<proteinExistence type="inferred from homology"/>
<comment type="cofactor">
    <cofactor evidence="11">
        <name>Fe(2+)</name>
        <dbReference type="ChEBI" id="CHEBI:29033"/>
    </cofactor>
</comment>
<comment type="domain">
    <text evidence="11">The histidine box domains are involved in binding the catalytic metal ions.</text>
</comment>
<evidence type="ECO:0000256" key="4">
    <source>
        <dbReference type="ARBA" id="ARBA00022692"/>
    </source>
</evidence>
<keyword evidence="9" id="KW-0472">Membrane</keyword>
<dbReference type="PRINTS" id="PR00075">
    <property type="entry name" value="FACDDSATRASE"/>
</dbReference>
<dbReference type="EMBL" id="DS268540">
    <property type="protein sequence ID" value="EFO88086.1"/>
    <property type="molecule type" value="Genomic_DNA"/>
</dbReference>
<name>E3N6F2_CAERE</name>
<keyword evidence="6" id="KW-1133">Transmembrane helix</keyword>
<evidence type="ECO:0000256" key="5">
    <source>
        <dbReference type="ARBA" id="ARBA00022832"/>
    </source>
</evidence>
<keyword evidence="8" id="KW-0443">Lipid metabolism</keyword>
<evidence type="ECO:0000256" key="1">
    <source>
        <dbReference type="ARBA" id="ARBA00004141"/>
    </source>
</evidence>
<evidence type="ECO:0000256" key="2">
    <source>
        <dbReference type="ARBA" id="ARBA00009295"/>
    </source>
</evidence>
<dbReference type="STRING" id="31234.E3N6F2"/>
<dbReference type="CTD" id="9808187"/>
<dbReference type="InterPro" id="IPR015876">
    <property type="entry name" value="Acyl-CoA_DS"/>
</dbReference>
<evidence type="ECO:0000256" key="7">
    <source>
        <dbReference type="ARBA" id="ARBA00023002"/>
    </source>
</evidence>
<dbReference type="GO" id="GO:0042759">
    <property type="term" value="P:long-chain fatty acid biosynthetic process"/>
    <property type="evidence" value="ECO:0007669"/>
    <property type="project" value="EnsemblMetazoa"/>
</dbReference>
<dbReference type="AlphaFoldDB" id="E3N6F2"/>
<gene>
    <name evidence="12" type="primary">Cre-fat-5</name>
    <name evidence="12" type="ORF">CRE_06003</name>
</gene>
<evidence type="ECO:0000256" key="10">
    <source>
        <dbReference type="ARBA" id="ARBA00023160"/>
    </source>
</evidence>
<keyword evidence="3 11" id="KW-0444">Lipid biosynthesis</keyword>
<dbReference type="eggNOG" id="KOG1600">
    <property type="taxonomic scope" value="Eukaryota"/>
</dbReference>
<dbReference type="GO" id="GO:0006636">
    <property type="term" value="P:unsaturated fatty acid biosynthetic process"/>
    <property type="evidence" value="ECO:0007669"/>
    <property type="project" value="TreeGrafter"/>
</dbReference>
<organism evidence="13">
    <name type="scientific">Caenorhabditis remanei</name>
    <name type="common">Caenorhabditis vulgaris</name>
    <dbReference type="NCBI Taxonomy" id="31234"/>
    <lineage>
        <taxon>Eukaryota</taxon>
        <taxon>Metazoa</taxon>
        <taxon>Ecdysozoa</taxon>
        <taxon>Nematoda</taxon>
        <taxon>Chromadorea</taxon>
        <taxon>Rhabditida</taxon>
        <taxon>Rhabditina</taxon>
        <taxon>Rhabditomorpha</taxon>
        <taxon>Rhabditoidea</taxon>
        <taxon>Rhabditidae</taxon>
        <taxon>Peloderinae</taxon>
        <taxon>Caenorhabditis</taxon>
    </lineage>
</organism>
<comment type="similarity">
    <text evidence="2 11">Belongs to the fatty acid desaturase type 1 family.</text>
</comment>
<protein>
    <submittedName>
        <fullName evidence="12">CRE-FAT-5 protein</fullName>
    </submittedName>
</protein>
<evidence type="ECO:0000313" key="12">
    <source>
        <dbReference type="EMBL" id="EFO88086.1"/>
    </source>
</evidence>
<dbReference type="GO" id="GO:0005506">
    <property type="term" value="F:iron ion binding"/>
    <property type="evidence" value="ECO:0007669"/>
    <property type="project" value="TreeGrafter"/>
</dbReference>
<keyword evidence="4 11" id="KW-0812">Transmembrane</keyword>
<dbReference type="HOGENOM" id="CLU_027359_0_0_1"/>
<reference evidence="12" key="1">
    <citation type="submission" date="2007-07" db="EMBL/GenBank/DDBJ databases">
        <title>PCAP assembly of the Caenorhabditis remanei genome.</title>
        <authorList>
            <consortium name="The Caenorhabditis remanei Sequencing Consortium"/>
            <person name="Wilson R.K."/>
        </authorList>
    </citation>
    <scope>NUCLEOTIDE SEQUENCE [LARGE SCALE GENOMIC DNA]</scope>
    <source>
        <strain evidence="12">PB4641</strain>
    </source>
</reference>
<evidence type="ECO:0000256" key="9">
    <source>
        <dbReference type="ARBA" id="ARBA00023136"/>
    </source>
</evidence>
<sequence>MGSYFRIIPSLDRLRTFGLRTLRLRTFGLPTLRLRTSGFRTLRLRIFGLWTLRLRTSGFRILRLGTLRLWTLRLRTVSDLATFHFLSLPLIHPSLTSLFFQIIPSQMTQIKVDALITKQFLAADLSEIRAMQEESKKHAPRTEIVWRNVFLFIALHIGALIGLYQLVFQAKWATLAWVFLLHTLGSMGVTGGAHRLWAHRSYKARFPMRVFLMLINSIAFQNDIIEWARDHRCHHKWTDTDADPHSTNRGMFFAHMGWLLVKKHEQLKVQGAKLDLSDLYADPVLMFQRKNYLPLVGIFCFALPTFIPVAFWGESAFISFYTAALFRYCFTLHATWCINSVSHWIGWQPYDHQASSVDNLWTSVAAVGEGGHNYHHTFPQDYRTSEHAGFLNWTRVLIDTGAALGLVYDRKTTAEEVIQRQCKNYGCEAERVKMLQKLG</sequence>
<dbReference type="GO" id="GO:0009791">
    <property type="term" value="P:post-embryonic development"/>
    <property type="evidence" value="ECO:0007669"/>
    <property type="project" value="EnsemblMetazoa"/>
</dbReference>
<dbReference type="KEGG" id="crq:GCK72_021785"/>
<keyword evidence="7 11" id="KW-0560">Oxidoreductase</keyword>
<dbReference type="GeneID" id="9808187"/>
<evidence type="ECO:0000256" key="6">
    <source>
        <dbReference type="ARBA" id="ARBA00022989"/>
    </source>
</evidence>